<proteinExistence type="predicted"/>
<dbReference type="InterPro" id="IPR053023">
    <property type="entry name" value="FLAP_modulator"/>
</dbReference>
<protein>
    <submittedName>
        <fullName evidence="1">Uncharacterized protein</fullName>
    </submittedName>
</protein>
<sequence>MAPTQVFLSVKIPLQLKSNRGFHPRFNPNRYLELDFAPLEWRLSINTSNYPPKIGAFCTATRSNSFPSEKNNSSQSLDLFYAFLRNTVVLTATMIALCSRGNNLALAGPCNYYCFRKSPIKEEEILSHFELDTHFKDPELDALLASVFLILLSYAYYLVYDLALPSPPPSKIYSVQVAMREEGGRIRGQLEEIAIRPPPPTIILRRGRIRFRDTSSYRWMGLKQLHGVTEFLLANLESCIYGFASVHSKETHMLELVWKEQKRFYVERSILDAFEDEISFLKRLFVACFNFIVGRKTCIVAETTQQKHNNGYIVVTILVCTNAPLELSIMNNGEDLKKNLQTLNSFTQHRSEVDVLWAPELVSRWLTLEELQEKCPHFIPL</sequence>
<keyword evidence="2" id="KW-1185">Reference proteome</keyword>
<dbReference type="Pfam" id="PF07466">
    <property type="entry name" value="DUF1517"/>
    <property type="match status" value="1"/>
</dbReference>
<accession>A0AAV0BWJ7</accession>
<evidence type="ECO:0000313" key="2">
    <source>
        <dbReference type="Proteomes" id="UP001152523"/>
    </source>
</evidence>
<evidence type="ECO:0000313" key="1">
    <source>
        <dbReference type="EMBL" id="CAH9050962.1"/>
    </source>
</evidence>
<dbReference type="PANTHER" id="PTHR33975">
    <property type="entry name" value="MYELIN-ASSOCIATED OLIGODENDROCYTE BASIC PROTEIN"/>
    <property type="match status" value="1"/>
</dbReference>
<comment type="caution">
    <text evidence="1">The sequence shown here is derived from an EMBL/GenBank/DDBJ whole genome shotgun (WGS) entry which is preliminary data.</text>
</comment>
<dbReference type="AlphaFoldDB" id="A0AAV0BWJ7"/>
<dbReference type="PANTHER" id="PTHR33975:SF2">
    <property type="entry name" value="MYELIN-ASSOCIATED OLIGODENDROCYTE BASIC PROTEIN"/>
    <property type="match status" value="1"/>
</dbReference>
<reference evidence="1" key="1">
    <citation type="submission" date="2022-07" db="EMBL/GenBank/DDBJ databases">
        <authorList>
            <person name="Macas J."/>
            <person name="Novak P."/>
            <person name="Neumann P."/>
        </authorList>
    </citation>
    <scope>NUCLEOTIDE SEQUENCE</scope>
</reference>
<dbReference type="Proteomes" id="UP001152523">
    <property type="component" value="Unassembled WGS sequence"/>
</dbReference>
<dbReference type="InterPro" id="IPR010903">
    <property type="entry name" value="DUF1517"/>
</dbReference>
<dbReference type="EMBL" id="CAMAPF010000003">
    <property type="protein sequence ID" value="CAH9050962.1"/>
    <property type="molecule type" value="Genomic_DNA"/>
</dbReference>
<name>A0AAV0BWJ7_9ASTE</name>
<organism evidence="1 2">
    <name type="scientific">Cuscuta epithymum</name>
    <dbReference type="NCBI Taxonomy" id="186058"/>
    <lineage>
        <taxon>Eukaryota</taxon>
        <taxon>Viridiplantae</taxon>
        <taxon>Streptophyta</taxon>
        <taxon>Embryophyta</taxon>
        <taxon>Tracheophyta</taxon>
        <taxon>Spermatophyta</taxon>
        <taxon>Magnoliopsida</taxon>
        <taxon>eudicotyledons</taxon>
        <taxon>Gunneridae</taxon>
        <taxon>Pentapetalae</taxon>
        <taxon>asterids</taxon>
        <taxon>lamiids</taxon>
        <taxon>Solanales</taxon>
        <taxon>Convolvulaceae</taxon>
        <taxon>Cuscuteae</taxon>
        <taxon>Cuscuta</taxon>
        <taxon>Cuscuta subgen. Cuscuta</taxon>
    </lineage>
</organism>
<gene>
    <name evidence="1" type="ORF">CEPIT_LOCUS149</name>
</gene>